<evidence type="ECO:0000313" key="1">
    <source>
        <dbReference type="EMBL" id="MCP9548301.1"/>
    </source>
</evidence>
<protein>
    <recommendedName>
        <fullName evidence="3">Rpn family recombination-promoting nuclease/putative transposase</fullName>
    </recommendedName>
</protein>
<dbReference type="Proteomes" id="UP001205506">
    <property type="component" value="Unassembled WGS sequence"/>
</dbReference>
<sequence length="147" mass="16857">MVMKYLDPKADLTFKKIFGNHPDRLKNLLNTLQSLNEDELIRQQQYLPTTEELEISGFTDAELRAYDKFWDSVSVERTLLDDRYQKGMEEGMEKGRAEGIAEGIEEGMSQRSLEIARKMLAKGMDEASIMDMTGLTAEEIKLLKAEM</sequence>
<organism evidence="1 2">
    <name type="scientific">Segatella copri</name>
    <dbReference type="NCBI Taxonomy" id="165179"/>
    <lineage>
        <taxon>Bacteria</taxon>
        <taxon>Pseudomonadati</taxon>
        <taxon>Bacteroidota</taxon>
        <taxon>Bacteroidia</taxon>
        <taxon>Bacteroidales</taxon>
        <taxon>Prevotellaceae</taxon>
        <taxon>Segatella</taxon>
    </lineage>
</organism>
<name>A0AAW5I9U0_9BACT</name>
<evidence type="ECO:0008006" key="3">
    <source>
        <dbReference type="Google" id="ProtNLM"/>
    </source>
</evidence>
<dbReference type="EMBL" id="JANDWU010000001">
    <property type="protein sequence ID" value="MCP9548301.1"/>
    <property type="molecule type" value="Genomic_DNA"/>
</dbReference>
<dbReference type="AlphaFoldDB" id="A0AAW5I9U0"/>
<gene>
    <name evidence="1" type="ORF">NNC68_02250</name>
</gene>
<proteinExistence type="predicted"/>
<comment type="caution">
    <text evidence="1">The sequence shown here is derived from an EMBL/GenBank/DDBJ whole genome shotgun (WGS) entry which is preliminary data.</text>
</comment>
<accession>A0AAW5I9U0</accession>
<evidence type="ECO:0000313" key="2">
    <source>
        <dbReference type="Proteomes" id="UP001205506"/>
    </source>
</evidence>
<reference evidence="1" key="1">
    <citation type="submission" date="2022-07" db="EMBL/GenBank/DDBJ databases">
        <title>Prevotella copri.</title>
        <authorList>
            <person name="Yang C."/>
        </authorList>
    </citation>
    <scope>NUCLEOTIDE SEQUENCE</scope>
    <source>
        <strain evidence="1">HF1805</strain>
    </source>
</reference>